<evidence type="ECO:0000256" key="1">
    <source>
        <dbReference type="ARBA" id="ARBA00022737"/>
    </source>
</evidence>
<dbReference type="Pfam" id="PF12895">
    <property type="entry name" value="ANAPC3"/>
    <property type="match status" value="1"/>
</dbReference>
<dbReference type="InterPro" id="IPR011990">
    <property type="entry name" value="TPR-like_helical_dom_sf"/>
</dbReference>
<feature type="signal peptide" evidence="4">
    <location>
        <begin position="1"/>
        <end position="26"/>
    </location>
</feature>
<dbReference type="PROSITE" id="PS50005">
    <property type="entry name" value="TPR"/>
    <property type="match status" value="4"/>
</dbReference>
<sequence>MYKQVKLVAFLLAASFLSGCIDTRTADEYVAESKQHIEQNDTATAIIKLKNALSKYPEHAESRHLLGSVYFSQGQFAEAAKEFERAYRYSEKFDRYAIDYAKALYYQENYIDSLEILSDLGSDLSTVLLSETYYYQYLNLFAQKEEAQAFEVLQQALDSNLSQPYKTLFQVVSLLRDEKLEQSVALMAEQYEALKTYPEFLKSHARVNMLMQNYAEAVKSYSALVEQMPDYHLYRLTLADAQIKNQDFSNAEKTIDFLLSRYPKQAYANLYKSIVRFQQQDCDNGKMFSERAIQAGLSTTMSRLVAGVCSFRLEKFEQSYQHLLALKQMVTLPTEIERIFSAVQLQLGYDDGAVDSLLSLQDSSDKDAALFIEAGIQAQKSGNIESAQKMLTKASEIESLSVNELARLGMLDFSINQNTKKLEQAAQSAEAKTETKFALAIAYLSSGDVDKAQDYAKSWLQSEPDNLAALNIAAYSALQLGDVASATDYFERSLEVKPGNMLALVHLAEQAIKAGNTSEARAHLEQLIKSNSGLAQSMVYYYKGMRQLELAKPALEKLASMYKQNLKEPAFSLVYSQILFAENQYDEVISILEGHDIKAALNGAEMPETMLSLLAHSHWNLKNIERAESHFITLTRRFENNERHWFRLLMFYDQLNINKKGLEVSNRALSKFKDNVALLVYNIDFSLKEKQLSRIQRKIARLKEQDPNFLGISRFEGQLALAEGRSKDAVRHFKNYHDKKQDQQSALMYFQALKQDGQEEAAIQHLEDYSQSANDLNTLLLVANEQISIAPLDAIRTYEKLVQSQPEHVVANNNLAWLYMQQAQYAKALQFAEKSLSKAPESPQIIDTYALILFKAGQLAEANTHIEKAYTLAPNSSEIAINYLNIKQAVSSKSELQSAIETVEQSVANKSSELSDLLSKLKENT</sequence>
<dbReference type="PROSITE" id="PS51257">
    <property type="entry name" value="PROKAR_LIPOPROTEIN"/>
    <property type="match status" value="1"/>
</dbReference>
<evidence type="ECO:0000256" key="3">
    <source>
        <dbReference type="PROSITE-ProRule" id="PRU00339"/>
    </source>
</evidence>
<keyword evidence="6" id="KW-1185">Reference proteome</keyword>
<dbReference type="Pfam" id="PF14559">
    <property type="entry name" value="TPR_19"/>
    <property type="match status" value="2"/>
</dbReference>
<evidence type="ECO:0000313" key="5">
    <source>
        <dbReference type="EMBL" id="MER2491703.1"/>
    </source>
</evidence>
<feature type="repeat" description="TPR" evidence="3">
    <location>
        <begin position="433"/>
        <end position="466"/>
    </location>
</feature>
<keyword evidence="1" id="KW-0677">Repeat</keyword>
<feature type="repeat" description="TPR" evidence="3">
    <location>
        <begin position="809"/>
        <end position="842"/>
    </location>
</feature>
<dbReference type="Gene3D" id="1.25.40.10">
    <property type="entry name" value="Tetratricopeptide repeat domain"/>
    <property type="match status" value="5"/>
</dbReference>
<keyword evidence="2 3" id="KW-0802">TPR repeat</keyword>
<feature type="repeat" description="TPR" evidence="3">
    <location>
        <begin position="467"/>
        <end position="500"/>
    </location>
</feature>
<dbReference type="PANTHER" id="PTHR45586">
    <property type="entry name" value="TPR REPEAT-CONTAINING PROTEIN PA4667"/>
    <property type="match status" value="1"/>
</dbReference>
<dbReference type="RefSeq" id="WP_143871027.1">
    <property type="nucleotide sequence ID" value="NZ_CP041660.1"/>
</dbReference>
<dbReference type="PANTHER" id="PTHR45586:SF1">
    <property type="entry name" value="LIPOPOLYSACCHARIDE ASSEMBLY PROTEIN B"/>
    <property type="match status" value="1"/>
</dbReference>
<feature type="chain" id="PRO_5046121396" evidence="4">
    <location>
        <begin position="27"/>
        <end position="925"/>
    </location>
</feature>
<evidence type="ECO:0000256" key="2">
    <source>
        <dbReference type="ARBA" id="ARBA00022803"/>
    </source>
</evidence>
<reference evidence="5 6" key="1">
    <citation type="submission" date="2024-06" db="EMBL/GenBank/DDBJ databases">
        <authorList>
            <person name="Chen R.Y."/>
        </authorList>
    </citation>
    <scope>NUCLEOTIDE SEQUENCE [LARGE SCALE GENOMIC DNA]</scope>
    <source>
        <strain evidence="5 6">D2</strain>
    </source>
</reference>
<evidence type="ECO:0000256" key="4">
    <source>
        <dbReference type="SAM" id="SignalP"/>
    </source>
</evidence>
<keyword evidence="4" id="KW-0732">Signal</keyword>
<organism evidence="5 6">
    <name type="scientific">Catenovulum sediminis</name>
    <dbReference type="NCBI Taxonomy" id="1740262"/>
    <lineage>
        <taxon>Bacteria</taxon>
        <taxon>Pseudomonadati</taxon>
        <taxon>Pseudomonadota</taxon>
        <taxon>Gammaproteobacteria</taxon>
        <taxon>Alteromonadales</taxon>
        <taxon>Alteromonadaceae</taxon>
        <taxon>Catenovulum</taxon>
    </lineage>
</organism>
<dbReference type="NCBIfam" id="TIGR02917">
    <property type="entry name" value="PEP_TPR_lipo"/>
    <property type="match status" value="1"/>
</dbReference>
<gene>
    <name evidence="5" type="primary">prsT</name>
    <name evidence="5" type="ORF">ABS311_07385</name>
</gene>
<evidence type="ECO:0000313" key="6">
    <source>
        <dbReference type="Proteomes" id="UP001467690"/>
    </source>
</evidence>
<dbReference type="SUPFAM" id="SSF48452">
    <property type="entry name" value="TPR-like"/>
    <property type="match status" value="5"/>
</dbReference>
<dbReference type="EMBL" id="JBELOE010000143">
    <property type="protein sequence ID" value="MER2491703.1"/>
    <property type="molecule type" value="Genomic_DNA"/>
</dbReference>
<proteinExistence type="predicted"/>
<dbReference type="InterPro" id="IPR051012">
    <property type="entry name" value="CellSynth/LPSAsmb/PSIAsmb"/>
</dbReference>
<dbReference type="Pfam" id="PF13432">
    <property type="entry name" value="TPR_16"/>
    <property type="match status" value="1"/>
</dbReference>
<protein>
    <submittedName>
        <fullName evidence="5">XrtA/PEP-CTERM system TPR-repeat protein PrsT</fullName>
    </submittedName>
</protein>
<feature type="repeat" description="TPR" evidence="3">
    <location>
        <begin position="60"/>
        <end position="93"/>
    </location>
</feature>
<dbReference type="InterPro" id="IPR019734">
    <property type="entry name" value="TPR_rpt"/>
</dbReference>
<dbReference type="Proteomes" id="UP001467690">
    <property type="component" value="Unassembled WGS sequence"/>
</dbReference>
<dbReference type="InterPro" id="IPR014266">
    <property type="entry name" value="PEP-CTERM_TPR_PrsT"/>
</dbReference>
<name>A0ABV1RFJ5_9ALTE</name>
<accession>A0ABV1RFJ5</accession>
<dbReference type="SMART" id="SM00028">
    <property type="entry name" value="TPR"/>
    <property type="match status" value="11"/>
</dbReference>
<comment type="caution">
    <text evidence="5">The sequence shown here is derived from an EMBL/GenBank/DDBJ whole genome shotgun (WGS) entry which is preliminary data.</text>
</comment>